<dbReference type="OrthoDB" id="3638638at2"/>
<name>A0A1G9EW63_9ACTN</name>
<keyword evidence="1" id="KW-1133">Transmembrane helix</keyword>
<evidence type="ECO:0000256" key="1">
    <source>
        <dbReference type="SAM" id="Phobius"/>
    </source>
</evidence>
<organism evidence="3 4">
    <name type="scientific">Nonomuraea maritima</name>
    <dbReference type="NCBI Taxonomy" id="683260"/>
    <lineage>
        <taxon>Bacteria</taxon>
        <taxon>Bacillati</taxon>
        <taxon>Actinomycetota</taxon>
        <taxon>Actinomycetes</taxon>
        <taxon>Streptosporangiales</taxon>
        <taxon>Streptosporangiaceae</taxon>
        <taxon>Nonomuraea</taxon>
    </lineage>
</organism>
<evidence type="ECO:0000313" key="3">
    <source>
        <dbReference type="EMBL" id="SDK80340.1"/>
    </source>
</evidence>
<feature type="transmembrane region" description="Helical" evidence="1">
    <location>
        <begin position="61"/>
        <end position="78"/>
    </location>
</feature>
<dbReference type="EMBL" id="FNFB01000011">
    <property type="protein sequence ID" value="SDK80340.1"/>
    <property type="molecule type" value="Genomic_DNA"/>
</dbReference>
<feature type="transmembrane region" description="Helical" evidence="1">
    <location>
        <begin position="30"/>
        <end position="49"/>
    </location>
</feature>
<feature type="transmembrane region" description="Helical" evidence="1">
    <location>
        <begin position="115"/>
        <end position="134"/>
    </location>
</feature>
<dbReference type="RefSeq" id="WP_090767099.1">
    <property type="nucleotide sequence ID" value="NZ_FNFB01000011.1"/>
</dbReference>
<dbReference type="InterPro" id="IPR005530">
    <property type="entry name" value="SPW"/>
</dbReference>
<sequence>MAGETMRMHPDIAELRAKYELASEAPTGKAVAGLTFLAGLYLAISPWVVGFNGLTTLTVNNLIVGIALAMLAVGFASAYGRTHGIAWVAPLLGVWTIIAPWVIRGDVANTSTIWNNVVVGIITVLLGLGAMLGMNRAFTSKMDRSRFSG</sequence>
<accession>A0A1G9EW63</accession>
<keyword evidence="4" id="KW-1185">Reference proteome</keyword>
<reference evidence="3 4" key="1">
    <citation type="submission" date="2016-10" db="EMBL/GenBank/DDBJ databases">
        <authorList>
            <person name="de Groot N.N."/>
        </authorList>
    </citation>
    <scope>NUCLEOTIDE SEQUENCE [LARGE SCALE GENOMIC DNA]</scope>
    <source>
        <strain evidence="3 4">CGMCC 4.5681</strain>
    </source>
</reference>
<dbReference type="Pfam" id="PF03779">
    <property type="entry name" value="SPW"/>
    <property type="match status" value="1"/>
</dbReference>
<protein>
    <submittedName>
        <fullName evidence="3">SPW repeat-containing protein</fullName>
    </submittedName>
</protein>
<evidence type="ECO:0000313" key="4">
    <source>
        <dbReference type="Proteomes" id="UP000198683"/>
    </source>
</evidence>
<feature type="transmembrane region" description="Helical" evidence="1">
    <location>
        <begin position="85"/>
        <end position="103"/>
    </location>
</feature>
<dbReference type="Proteomes" id="UP000198683">
    <property type="component" value="Unassembled WGS sequence"/>
</dbReference>
<keyword evidence="1" id="KW-0812">Transmembrane</keyword>
<dbReference type="AlphaFoldDB" id="A0A1G9EW63"/>
<keyword evidence="1" id="KW-0472">Membrane</keyword>
<gene>
    <name evidence="3" type="ORF">SAMN05421874_111152</name>
</gene>
<dbReference type="STRING" id="683260.SAMN05421874_111152"/>
<feature type="domain" description="SPW repeat-containing integral membrane" evidence="2">
    <location>
        <begin position="32"/>
        <end position="128"/>
    </location>
</feature>
<evidence type="ECO:0000259" key="2">
    <source>
        <dbReference type="Pfam" id="PF03779"/>
    </source>
</evidence>
<proteinExistence type="predicted"/>